<name>A0ABU0LQI0_9HYPH</name>
<dbReference type="RefSeq" id="WP_306889687.1">
    <property type="nucleotide sequence ID" value="NZ_JAUSVR010000005.1"/>
</dbReference>
<comment type="caution">
    <text evidence="1">The sequence shown here is derived from an EMBL/GenBank/DDBJ whole genome shotgun (WGS) entry which is preliminary data.</text>
</comment>
<sequence length="250" mass="27150">MKAMGIMAAETDRAVEAVARDLVRAERINGSWYLNLPMLYPDGSFVTVRIDQAPGGSVRVSDAGFAYREADRVEASRSFRRAANAIAESADVSVGDKSIFVVAHIDELERAIADVAQASWKIADRICQRVWDGEGDELPASLKDRLEKLFGASSLQEGAKILGKSTNEWEVSAAVKLPDHLAIFQTVRDHANSIYRAATAFSDISQLPSPPRLIAVVQSKEALGSRISLLAPAKVIEEEQPDSLFLRAAA</sequence>
<evidence type="ECO:0000313" key="1">
    <source>
        <dbReference type="EMBL" id="MDQ0510962.1"/>
    </source>
</evidence>
<reference evidence="1 2" key="1">
    <citation type="submission" date="2023-07" db="EMBL/GenBank/DDBJ databases">
        <title>Genomic Encyclopedia of Type Strains, Phase IV (KMG-IV): sequencing the most valuable type-strain genomes for metagenomic binning, comparative biology and taxonomic classification.</title>
        <authorList>
            <person name="Goeker M."/>
        </authorList>
    </citation>
    <scope>NUCLEOTIDE SEQUENCE [LARGE SCALE GENOMIC DNA]</scope>
    <source>
        <strain evidence="1 2">DSM 15561</strain>
    </source>
</reference>
<evidence type="ECO:0008006" key="3">
    <source>
        <dbReference type="Google" id="ProtNLM"/>
    </source>
</evidence>
<keyword evidence="2" id="KW-1185">Reference proteome</keyword>
<dbReference type="EMBL" id="JAUSVR010000005">
    <property type="protein sequence ID" value="MDQ0510962.1"/>
    <property type="molecule type" value="Genomic_DNA"/>
</dbReference>
<gene>
    <name evidence="1" type="ORF">QOZ99_001858</name>
</gene>
<accession>A0ABU0LQI0</accession>
<proteinExistence type="predicted"/>
<dbReference type="Proteomes" id="UP001235094">
    <property type="component" value="Unassembled WGS sequence"/>
</dbReference>
<organism evidence="1 2">
    <name type="scientific">Ancylobacter amanitiformis</name>
    <dbReference type="NCBI Taxonomy" id="217069"/>
    <lineage>
        <taxon>Bacteria</taxon>
        <taxon>Pseudomonadati</taxon>
        <taxon>Pseudomonadota</taxon>
        <taxon>Alphaproteobacteria</taxon>
        <taxon>Hyphomicrobiales</taxon>
        <taxon>Xanthobacteraceae</taxon>
        <taxon>Ancylobacter</taxon>
    </lineage>
</organism>
<protein>
    <recommendedName>
        <fullName evidence="3">DUF1828 domain-containing protein</fullName>
    </recommendedName>
</protein>
<evidence type="ECO:0000313" key="2">
    <source>
        <dbReference type="Proteomes" id="UP001235094"/>
    </source>
</evidence>